<dbReference type="RefSeq" id="WP_205121167.1">
    <property type="nucleotide sequence ID" value="NZ_JAFBCM010000001.1"/>
</dbReference>
<keyword evidence="2" id="KW-0378">Hydrolase</keyword>
<dbReference type="InterPro" id="IPR020476">
    <property type="entry name" value="Nudix_hydrolase"/>
</dbReference>
<dbReference type="PANTHER" id="PTHR43736">
    <property type="entry name" value="ADP-RIBOSE PYROPHOSPHATASE"/>
    <property type="match status" value="1"/>
</dbReference>
<dbReference type="PROSITE" id="PS51462">
    <property type="entry name" value="NUDIX"/>
    <property type="match status" value="1"/>
</dbReference>
<dbReference type="Gene3D" id="3.90.79.10">
    <property type="entry name" value="Nucleoside Triphosphate Pyrophosphohydrolase"/>
    <property type="match status" value="1"/>
</dbReference>
<dbReference type="PANTHER" id="PTHR43736:SF1">
    <property type="entry name" value="DIHYDRONEOPTERIN TRIPHOSPHATE DIPHOSPHATASE"/>
    <property type="match status" value="1"/>
</dbReference>
<comment type="caution">
    <text evidence="4">The sequence shown here is derived from an EMBL/GenBank/DDBJ whole genome shotgun (WGS) entry which is preliminary data.</text>
</comment>
<evidence type="ECO:0000313" key="5">
    <source>
        <dbReference type="Proteomes" id="UP001595699"/>
    </source>
</evidence>
<evidence type="ECO:0000259" key="3">
    <source>
        <dbReference type="PROSITE" id="PS51462"/>
    </source>
</evidence>
<protein>
    <submittedName>
        <fullName evidence="4">NUDIX domain-containing protein</fullName>
    </submittedName>
</protein>
<comment type="similarity">
    <text evidence="1">Belongs to the Nudix hydrolase family.</text>
</comment>
<dbReference type="EMBL" id="JBHRZH010000043">
    <property type="protein sequence ID" value="MFC3765907.1"/>
    <property type="molecule type" value="Genomic_DNA"/>
</dbReference>
<feature type="domain" description="Nudix hydrolase" evidence="3">
    <location>
        <begin position="31"/>
        <end position="163"/>
    </location>
</feature>
<sequence length="168" mass="19259">MKRLVDRQTDVALLKGGEARLYLADEAPPAEVWGTAFGFVFDGDRMLLTHLRDRGWDLPGGVIDPGETPEVAAVREVWEEAYARVEIVELIGFQELEVFFPKPADYRWSYPVATQVHYRCRLFELCPFEENEESTDRAFFPPDEARAIATEKGYLPIYEEALRRAMLG</sequence>
<dbReference type="Proteomes" id="UP001595699">
    <property type="component" value="Unassembled WGS sequence"/>
</dbReference>
<organism evidence="4 5">
    <name type="scientific">Tenggerimyces flavus</name>
    <dbReference type="NCBI Taxonomy" id="1708749"/>
    <lineage>
        <taxon>Bacteria</taxon>
        <taxon>Bacillati</taxon>
        <taxon>Actinomycetota</taxon>
        <taxon>Actinomycetes</taxon>
        <taxon>Propionibacteriales</taxon>
        <taxon>Nocardioidaceae</taxon>
        <taxon>Tenggerimyces</taxon>
    </lineage>
</organism>
<dbReference type="SUPFAM" id="SSF55811">
    <property type="entry name" value="Nudix"/>
    <property type="match status" value="1"/>
</dbReference>
<reference evidence="5" key="1">
    <citation type="journal article" date="2019" name="Int. J. Syst. Evol. Microbiol.">
        <title>The Global Catalogue of Microorganisms (GCM) 10K type strain sequencing project: providing services to taxonomists for standard genome sequencing and annotation.</title>
        <authorList>
            <consortium name="The Broad Institute Genomics Platform"/>
            <consortium name="The Broad Institute Genome Sequencing Center for Infectious Disease"/>
            <person name="Wu L."/>
            <person name="Ma J."/>
        </authorList>
    </citation>
    <scope>NUCLEOTIDE SEQUENCE [LARGE SCALE GENOMIC DNA]</scope>
    <source>
        <strain evidence="5">CGMCC 4.7241</strain>
    </source>
</reference>
<evidence type="ECO:0000256" key="1">
    <source>
        <dbReference type="ARBA" id="ARBA00005582"/>
    </source>
</evidence>
<evidence type="ECO:0000313" key="4">
    <source>
        <dbReference type="EMBL" id="MFC3765907.1"/>
    </source>
</evidence>
<gene>
    <name evidence="4" type="ORF">ACFOUW_34085</name>
</gene>
<proteinExistence type="inferred from homology"/>
<keyword evidence="5" id="KW-1185">Reference proteome</keyword>
<name>A0ABV7YLN9_9ACTN</name>
<dbReference type="PRINTS" id="PR00502">
    <property type="entry name" value="NUDIXFAMILY"/>
</dbReference>
<dbReference type="InterPro" id="IPR000086">
    <property type="entry name" value="NUDIX_hydrolase_dom"/>
</dbReference>
<dbReference type="InterPro" id="IPR015797">
    <property type="entry name" value="NUDIX_hydrolase-like_dom_sf"/>
</dbReference>
<dbReference type="Pfam" id="PF00293">
    <property type="entry name" value="NUDIX"/>
    <property type="match status" value="1"/>
</dbReference>
<evidence type="ECO:0000256" key="2">
    <source>
        <dbReference type="ARBA" id="ARBA00022801"/>
    </source>
</evidence>
<accession>A0ABV7YLN9</accession>